<reference evidence="1 2" key="1">
    <citation type="journal article" date="2018" name="PLoS ONE">
        <title>The draft genome of Kipferlia bialata reveals reductive genome evolution in fornicate parasites.</title>
        <authorList>
            <person name="Tanifuji G."/>
            <person name="Takabayashi S."/>
            <person name="Kume K."/>
            <person name="Takagi M."/>
            <person name="Nakayama T."/>
            <person name="Kamikawa R."/>
            <person name="Inagaki Y."/>
            <person name="Hashimoto T."/>
        </authorList>
    </citation>
    <scope>NUCLEOTIDE SEQUENCE [LARGE SCALE GENOMIC DNA]</scope>
    <source>
        <strain evidence="1">NY0173</strain>
    </source>
</reference>
<evidence type="ECO:0000313" key="2">
    <source>
        <dbReference type="Proteomes" id="UP000265618"/>
    </source>
</evidence>
<name>A0A9K3CZT9_9EUKA</name>
<dbReference type="AlphaFoldDB" id="A0A9K3CZT9"/>
<proteinExistence type="predicted"/>
<comment type="caution">
    <text evidence="1">The sequence shown here is derived from an EMBL/GenBank/DDBJ whole genome shotgun (WGS) entry which is preliminary data.</text>
</comment>
<keyword evidence="2" id="KW-1185">Reference proteome</keyword>
<dbReference type="EMBL" id="BDIP01001935">
    <property type="protein sequence ID" value="GIQ85431.1"/>
    <property type="molecule type" value="Genomic_DNA"/>
</dbReference>
<dbReference type="Proteomes" id="UP000265618">
    <property type="component" value="Unassembled WGS sequence"/>
</dbReference>
<evidence type="ECO:0000313" key="1">
    <source>
        <dbReference type="EMBL" id="GIQ85431.1"/>
    </source>
</evidence>
<gene>
    <name evidence="1" type="ORF">KIPB_007095</name>
</gene>
<accession>A0A9K3CZT9</accession>
<organism evidence="1 2">
    <name type="scientific">Kipferlia bialata</name>
    <dbReference type="NCBI Taxonomy" id="797122"/>
    <lineage>
        <taxon>Eukaryota</taxon>
        <taxon>Metamonada</taxon>
        <taxon>Carpediemonas-like organisms</taxon>
        <taxon>Kipferlia</taxon>
    </lineage>
</organism>
<sequence>MIGTHFPLPKGDDPFSRVCNDTAFLTGVRLATNDIWESVDREPLTGAETLTLQVFVKLMCTAVTAMEIHAVDIVLLSVATRLALRMLVTEDPTLSNTVEVEDTLSLWMGMVTAPSALARCLCSSLVMGGVHYMRQWEEEAVDTDAVDALASAVVSILPTAVARAHDNAWEFYWVCIRDISRIHGVADALVRQGVVWRLLDLIDTHRPRQLDCNECVGSVEGERLITSTDTTSASFDSGPILKAVVKVLSHTTETLSMGVEESTPADSHLTATVAMLCSATCLSTLVLANGDIANVVMSGRFDRGSVLPSQSLLTLHQIDAEGLFNAIAAGDATQVKSWCQSMDALSAAYTGEQDTVLLQDRESQREGTSLIDTVHGVVEGLLNNKDITSDNIVAPLYLSLAKYCLHVGVDEYLHPSGALVRHLLTVCLGCKSTEVQKAVCTLALCSAIGKCDGPTDTYTLIAEHDATVCTGTLSALCNESPAQERLVALMELLLVPTGDASSTPSVLMQYVLPDYRPQLSVEPNLEELGWLLDVVANVHFDTARRVLGDALSDMVCTMLDLVHNPDTGLLHRVPLQESLTDRVLAMVCKTVLVILRTGIPVETELAKSVYTAYTQLRDVLVQSLGIVGGGNAGANTELCALTGLASVTTELLKRVETPLECLYTPEGQMGDTFNPLSLCGTDVSIGTLQAVTAVSVQEAAILRDADTQLPHVCIALEPLFASLSASPDTLRTILVEGGSTNPKESLLRRAVTLFSVYGCDLCQRDQDSVRRQQPVETEYISLILSLANFVSKGLSLFPTCVEDGHDTYIDVLKDVVPKCGKGIGSLIALMTRNRHTCPELSVSVTAAGESMCSHRGNTYKPLAISLSDKYFDRETHPIPMDISTSSKSSQSVYTPLATCLVVGTQRVEASVASGQITPERATKLLSHLHELLVFGYKVAIQCLFDVTVAQDDKAAILVHGEALLGHISRMVSLRERLLAAGATGVPLPDKYVSALSGLVEEVSITVPKNVC</sequence>
<protein>
    <submittedName>
        <fullName evidence="1">Uncharacterized protein</fullName>
    </submittedName>
</protein>